<organism evidence="1 2">
    <name type="scientific">Cirrhinus mrigala</name>
    <name type="common">Mrigala</name>
    <dbReference type="NCBI Taxonomy" id="683832"/>
    <lineage>
        <taxon>Eukaryota</taxon>
        <taxon>Metazoa</taxon>
        <taxon>Chordata</taxon>
        <taxon>Craniata</taxon>
        <taxon>Vertebrata</taxon>
        <taxon>Euteleostomi</taxon>
        <taxon>Actinopterygii</taxon>
        <taxon>Neopterygii</taxon>
        <taxon>Teleostei</taxon>
        <taxon>Ostariophysi</taxon>
        <taxon>Cypriniformes</taxon>
        <taxon>Cyprinidae</taxon>
        <taxon>Labeoninae</taxon>
        <taxon>Labeonini</taxon>
        <taxon>Cirrhinus</taxon>
    </lineage>
</organism>
<accession>A0ABD0PWV7</accession>
<feature type="non-terminal residue" evidence="1">
    <location>
        <position position="1"/>
    </location>
</feature>
<name>A0ABD0PWV7_CIRMR</name>
<feature type="non-terminal residue" evidence="1">
    <location>
        <position position="56"/>
    </location>
</feature>
<sequence>ILCRKWRRSTRKLWCPTPSWTTKRQTSSTKWTHSKTSSRRWKSKCQSCAEKQKTDQ</sequence>
<gene>
    <name evidence="1" type="ORF">M9458_027396</name>
</gene>
<reference evidence="1 2" key="1">
    <citation type="submission" date="2024-05" db="EMBL/GenBank/DDBJ databases">
        <title>Genome sequencing and assembly of Indian major carp, Cirrhinus mrigala (Hamilton, 1822).</title>
        <authorList>
            <person name="Mohindra V."/>
            <person name="Chowdhury L.M."/>
            <person name="Lal K."/>
            <person name="Jena J.K."/>
        </authorList>
    </citation>
    <scope>NUCLEOTIDE SEQUENCE [LARGE SCALE GENOMIC DNA]</scope>
    <source>
        <strain evidence="1">CM1030</strain>
        <tissue evidence="1">Blood</tissue>
    </source>
</reference>
<protein>
    <submittedName>
        <fullName evidence="1">Uncharacterized protein</fullName>
    </submittedName>
</protein>
<dbReference type="AlphaFoldDB" id="A0ABD0PWV7"/>
<comment type="caution">
    <text evidence="1">The sequence shown here is derived from an EMBL/GenBank/DDBJ whole genome shotgun (WGS) entry which is preliminary data.</text>
</comment>
<proteinExistence type="predicted"/>
<dbReference type="Proteomes" id="UP001529510">
    <property type="component" value="Unassembled WGS sequence"/>
</dbReference>
<evidence type="ECO:0000313" key="1">
    <source>
        <dbReference type="EMBL" id="KAL0178502.1"/>
    </source>
</evidence>
<evidence type="ECO:0000313" key="2">
    <source>
        <dbReference type="Proteomes" id="UP001529510"/>
    </source>
</evidence>
<dbReference type="EMBL" id="JAMKFB020000013">
    <property type="protein sequence ID" value="KAL0178502.1"/>
    <property type="molecule type" value="Genomic_DNA"/>
</dbReference>
<keyword evidence="2" id="KW-1185">Reference proteome</keyword>